<name>A0A9N9GJ79_9GLOM</name>
<organism evidence="2 3">
    <name type="scientific">Racocetra fulgida</name>
    <dbReference type="NCBI Taxonomy" id="60492"/>
    <lineage>
        <taxon>Eukaryota</taxon>
        <taxon>Fungi</taxon>
        <taxon>Fungi incertae sedis</taxon>
        <taxon>Mucoromycota</taxon>
        <taxon>Glomeromycotina</taxon>
        <taxon>Glomeromycetes</taxon>
        <taxon>Diversisporales</taxon>
        <taxon>Gigasporaceae</taxon>
        <taxon>Racocetra</taxon>
    </lineage>
</organism>
<dbReference type="Proteomes" id="UP000789396">
    <property type="component" value="Unassembled WGS sequence"/>
</dbReference>
<sequence length="414" mass="47508">YVSDEILSVFGSQVLSVHPNDSSQPMLSDEILPAFDSQVLSVYPIEQSSQPILSDEILPPSNLQVSSICSIQQKCVSSEFNMSNTNNVDNRFINYDIFDINEQQNVKFEDQENEQQNQNIEFEDQENKQQNVEFEDQEKLEIVSGLLFQNWEQLDCISYSKKTAILENQKQSHTKQLGCKWVVNTTCPKTTKKIKITSYNFKYFNHEIHPDTINFASYYWQFPDEVKQEININISLLQEKSEIDFYENLDDFSATNVNEIISSLSTLSIQEIWETTRYQASHKNYYSDKHYSKSDESLISQPSITYKNRSATSTSNFILDLTLMYPDSSIAFDISKTLNNRHAYGVTNGLCKKAMAVGLDASSAAMETLNKFLDNFIRQYSVANTVLSEIQDNELSDLDDQENIALFDISSIKI</sequence>
<accession>A0A9N9GJ79</accession>
<dbReference type="AlphaFoldDB" id="A0A9N9GJ79"/>
<proteinExistence type="predicted"/>
<protein>
    <submittedName>
        <fullName evidence="2">7726_t:CDS:1</fullName>
    </submittedName>
</protein>
<gene>
    <name evidence="2" type="ORF">RFULGI_LOCUS6939</name>
</gene>
<dbReference type="OrthoDB" id="2437546at2759"/>
<evidence type="ECO:0000313" key="2">
    <source>
        <dbReference type="EMBL" id="CAG8609925.1"/>
    </source>
</evidence>
<reference evidence="2" key="1">
    <citation type="submission" date="2021-06" db="EMBL/GenBank/DDBJ databases">
        <authorList>
            <person name="Kallberg Y."/>
            <person name="Tangrot J."/>
            <person name="Rosling A."/>
        </authorList>
    </citation>
    <scope>NUCLEOTIDE SEQUENCE</scope>
    <source>
        <strain evidence="2">IN212</strain>
    </source>
</reference>
<keyword evidence="3" id="KW-1185">Reference proteome</keyword>
<evidence type="ECO:0000313" key="3">
    <source>
        <dbReference type="Proteomes" id="UP000789396"/>
    </source>
</evidence>
<dbReference type="EMBL" id="CAJVPZ010009498">
    <property type="protein sequence ID" value="CAG8609925.1"/>
    <property type="molecule type" value="Genomic_DNA"/>
</dbReference>
<feature type="coiled-coil region" evidence="1">
    <location>
        <begin position="101"/>
        <end position="133"/>
    </location>
</feature>
<feature type="non-terminal residue" evidence="2">
    <location>
        <position position="414"/>
    </location>
</feature>
<keyword evidence="1" id="KW-0175">Coiled coil</keyword>
<comment type="caution">
    <text evidence="2">The sequence shown here is derived from an EMBL/GenBank/DDBJ whole genome shotgun (WGS) entry which is preliminary data.</text>
</comment>
<evidence type="ECO:0000256" key="1">
    <source>
        <dbReference type="SAM" id="Coils"/>
    </source>
</evidence>